<protein>
    <submittedName>
        <fullName evidence="3">Uncharacterized protein</fullName>
    </submittedName>
</protein>
<sequence length="289" mass="30863">MLFVAPLLLSLLHAPAVLRRSAAPTAGAAAVGAYSPAAAAHPRSPAPRMQFFAKVKEINEANKMKTVTKGAPPRVRGKRLPADIVEVTQRFKKEYTRQQLEQLWGALVAAYGSEALAREAVFSNPQIINPSYTFCNTLLLSKDVLFEMMGKEEALDVMLKNPAVLQCGPSLDTLGPDEIKGFANIRGLGNKIPESARLGLISFTIGAALFPVIATLLGFEDAASVAFAKPLVGIFFSVLIEGSRIIIVGTIAKAKLAGDERIERAQANEARRMGGKKSTGRAAAPARAR</sequence>
<feature type="signal peptide" evidence="2">
    <location>
        <begin position="1"/>
        <end position="19"/>
    </location>
</feature>
<reference evidence="3" key="1">
    <citation type="submission" date="2021-01" db="EMBL/GenBank/DDBJ databases">
        <authorList>
            <person name="Corre E."/>
            <person name="Pelletier E."/>
            <person name="Niang G."/>
            <person name="Scheremetjew M."/>
            <person name="Finn R."/>
            <person name="Kale V."/>
            <person name="Holt S."/>
            <person name="Cochrane G."/>
            <person name="Meng A."/>
            <person name="Brown T."/>
            <person name="Cohen L."/>
        </authorList>
    </citation>
    <scope>NUCLEOTIDE SEQUENCE</scope>
    <source>
        <strain evidence="3">379</strain>
    </source>
</reference>
<gene>
    <name evidence="3" type="ORF">EHUX00137_LOCUS4370</name>
</gene>
<proteinExistence type="predicted"/>
<feature type="region of interest" description="Disordered" evidence="1">
    <location>
        <begin position="267"/>
        <end position="289"/>
    </location>
</feature>
<keyword evidence="2" id="KW-0732">Signal</keyword>
<dbReference type="EMBL" id="HBIR01006379">
    <property type="protein sequence ID" value="CAE0528360.1"/>
    <property type="molecule type" value="Transcribed_RNA"/>
</dbReference>
<accession>A0A6U8KC40</accession>
<feature type="chain" id="PRO_5030160569" evidence="2">
    <location>
        <begin position="20"/>
        <end position="289"/>
    </location>
</feature>
<dbReference type="AlphaFoldDB" id="A0A6U8KC40"/>
<evidence type="ECO:0000313" key="3">
    <source>
        <dbReference type="EMBL" id="CAE0528360.1"/>
    </source>
</evidence>
<evidence type="ECO:0000256" key="1">
    <source>
        <dbReference type="SAM" id="MobiDB-lite"/>
    </source>
</evidence>
<evidence type="ECO:0000256" key="2">
    <source>
        <dbReference type="SAM" id="SignalP"/>
    </source>
</evidence>
<organism evidence="3">
    <name type="scientific">Emiliania huxleyi</name>
    <name type="common">Coccolithophore</name>
    <name type="synonym">Pontosphaera huxleyi</name>
    <dbReference type="NCBI Taxonomy" id="2903"/>
    <lineage>
        <taxon>Eukaryota</taxon>
        <taxon>Haptista</taxon>
        <taxon>Haptophyta</taxon>
        <taxon>Prymnesiophyceae</taxon>
        <taxon>Isochrysidales</taxon>
        <taxon>Noelaerhabdaceae</taxon>
        <taxon>Emiliania</taxon>
    </lineage>
</organism>
<name>A0A6U8KC40_EMIHU</name>